<proteinExistence type="predicted"/>
<evidence type="ECO:0000313" key="1">
    <source>
        <dbReference type="EMBL" id="KAF4505943.1"/>
    </source>
</evidence>
<comment type="caution">
    <text evidence="1">The sequence shown here is derived from an EMBL/GenBank/DDBJ whole genome shotgun (WGS) entry which is preliminary data.</text>
</comment>
<sequence length="152" mass="17241">MDISLHAATAEDIDALTEFQIANFFHRHNSVTKDDCNNTAANIIKARATYGEFVPNREFRGMFSDLYVYEMDLVAGAAFCRVRQQILAPGRERRLLQTVKDFASFFASAWTNKSGPAHSPDMACALFSHYSNIVDQLSQSLPERFRLKLDEK</sequence>
<accession>A0A8H4PLN2</accession>
<protein>
    <submittedName>
        <fullName evidence="1">Uncharacterized protein</fullName>
    </submittedName>
</protein>
<dbReference type="OrthoDB" id="4909481at2759"/>
<organism evidence="1 2">
    <name type="scientific">Ophiocordyceps sinensis</name>
    <dbReference type="NCBI Taxonomy" id="72228"/>
    <lineage>
        <taxon>Eukaryota</taxon>
        <taxon>Fungi</taxon>
        <taxon>Dikarya</taxon>
        <taxon>Ascomycota</taxon>
        <taxon>Pezizomycotina</taxon>
        <taxon>Sordariomycetes</taxon>
        <taxon>Hypocreomycetidae</taxon>
        <taxon>Hypocreales</taxon>
        <taxon>Ophiocordycipitaceae</taxon>
        <taxon>Ophiocordyceps</taxon>
    </lineage>
</organism>
<gene>
    <name evidence="1" type="ORF">G6O67_007840</name>
</gene>
<dbReference type="AlphaFoldDB" id="A0A8H4PLN2"/>
<evidence type="ECO:0000313" key="2">
    <source>
        <dbReference type="Proteomes" id="UP000557566"/>
    </source>
</evidence>
<dbReference type="Proteomes" id="UP000557566">
    <property type="component" value="Unassembled WGS sequence"/>
</dbReference>
<dbReference type="EMBL" id="JAAVMX010000008">
    <property type="protein sequence ID" value="KAF4505943.1"/>
    <property type="molecule type" value="Genomic_DNA"/>
</dbReference>
<keyword evidence="2" id="KW-1185">Reference proteome</keyword>
<name>A0A8H4PLN2_9HYPO</name>
<reference evidence="1 2" key="1">
    <citation type="journal article" date="2020" name="Genome Biol. Evol.">
        <title>A new high-quality draft genome assembly of the Chinese cordyceps Ophiocordyceps sinensis.</title>
        <authorList>
            <person name="Shu R."/>
            <person name="Zhang J."/>
            <person name="Meng Q."/>
            <person name="Zhang H."/>
            <person name="Zhou G."/>
            <person name="Li M."/>
            <person name="Wu P."/>
            <person name="Zhao Y."/>
            <person name="Chen C."/>
            <person name="Qin Q."/>
        </authorList>
    </citation>
    <scope>NUCLEOTIDE SEQUENCE [LARGE SCALE GENOMIC DNA]</scope>
    <source>
        <strain evidence="1 2">IOZ07</strain>
    </source>
</reference>